<dbReference type="GO" id="GO:0016787">
    <property type="term" value="F:hydrolase activity"/>
    <property type="evidence" value="ECO:0007669"/>
    <property type="project" value="UniProtKB-KW"/>
</dbReference>
<evidence type="ECO:0000256" key="3">
    <source>
        <dbReference type="ARBA" id="ARBA00022837"/>
    </source>
</evidence>
<dbReference type="PANTHER" id="PTHR12143:SF39">
    <property type="entry name" value="SECRETED PROTEIN"/>
    <property type="match status" value="1"/>
</dbReference>
<protein>
    <submittedName>
        <fullName evidence="6">Glycoside hydrolase family 92 protein</fullName>
    </submittedName>
</protein>
<proteinExistence type="predicted"/>
<evidence type="ECO:0000259" key="5">
    <source>
        <dbReference type="Pfam" id="PF17678"/>
    </source>
</evidence>
<dbReference type="InterPro" id="IPR014718">
    <property type="entry name" value="GH-type_carb-bd"/>
</dbReference>
<evidence type="ECO:0000256" key="1">
    <source>
        <dbReference type="ARBA" id="ARBA00001913"/>
    </source>
</evidence>
<feature type="domain" description="Glycosyl hydrolase family 92 N-terminal" evidence="5">
    <location>
        <begin position="8"/>
        <end position="216"/>
    </location>
</feature>
<dbReference type="PANTHER" id="PTHR12143">
    <property type="entry name" value="PEPTIDE N-GLYCANASE PNGASE -RELATED"/>
    <property type="match status" value="1"/>
</dbReference>
<evidence type="ECO:0000313" key="6">
    <source>
        <dbReference type="EMBL" id="TMU56739.1"/>
    </source>
</evidence>
<keyword evidence="3" id="KW-0106">Calcium</keyword>
<dbReference type="InterPro" id="IPR008928">
    <property type="entry name" value="6-hairpin_glycosidase_sf"/>
</dbReference>
<comment type="cofactor">
    <cofactor evidence="1">
        <name>Ca(2+)</name>
        <dbReference type="ChEBI" id="CHEBI:29108"/>
    </cofactor>
</comment>
<dbReference type="InterPro" id="IPR050883">
    <property type="entry name" value="PNGase"/>
</dbReference>
<accession>A0ABY2WQD7</accession>
<dbReference type="InterPro" id="IPR041371">
    <property type="entry name" value="GH92_N"/>
</dbReference>
<reference evidence="6 7" key="1">
    <citation type="submission" date="2019-05" db="EMBL/GenBank/DDBJ databases">
        <title>Flagellimonas sp. AsT0115, sp. nov., isolated from a marine red algae, Asparagopsis taxiformis.</title>
        <authorList>
            <person name="Kim J."/>
            <person name="Jeong S.E."/>
            <person name="Jeon C.O."/>
        </authorList>
    </citation>
    <scope>NUCLEOTIDE SEQUENCE [LARGE SCALE GENOMIC DNA]</scope>
    <source>
        <strain evidence="6 7">AsT0115</strain>
    </source>
</reference>
<gene>
    <name evidence="6" type="ORF">FGG15_04125</name>
</gene>
<organism evidence="6 7">
    <name type="scientific">Flagellimonas algicola</name>
    <dbReference type="NCBI Taxonomy" id="2583815"/>
    <lineage>
        <taxon>Bacteria</taxon>
        <taxon>Pseudomonadati</taxon>
        <taxon>Bacteroidota</taxon>
        <taxon>Flavobacteriia</taxon>
        <taxon>Flavobacteriales</taxon>
        <taxon>Flavobacteriaceae</taxon>
        <taxon>Flagellimonas</taxon>
    </lineage>
</organism>
<comment type="caution">
    <text evidence="6">The sequence shown here is derived from an EMBL/GenBank/DDBJ whole genome shotgun (WGS) entry which is preliminary data.</text>
</comment>
<feature type="domain" description="Glycosyl hydrolase family 92" evidence="4">
    <location>
        <begin position="223"/>
        <end position="655"/>
    </location>
</feature>
<evidence type="ECO:0000259" key="4">
    <source>
        <dbReference type="Pfam" id="PF07971"/>
    </source>
</evidence>
<dbReference type="Pfam" id="PF07971">
    <property type="entry name" value="Glyco_hydro_92"/>
    <property type="match status" value="1"/>
</dbReference>
<dbReference type="Proteomes" id="UP000751614">
    <property type="component" value="Unassembled WGS sequence"/>
</dbReference>
<dbReference type="EMBL" id="VCNI01000001">
    <property type="protein sequence ID" value="TMU56739.1"/>
    <property type="molecule type" value="Genomic_DNA"/>
</dbReference>
<dbReference type="Gene3D" id="3.30.2080.10">
    <property type="entry name" value="GH92 mannosidase domain"/>
    <property type="match status" value="1"/>
</dbReference>
<dbReference type="InterPro" id="IPR012939">
    <property type="entry name" value="Glyco_hydro_92"/>
</dbReference>
<dbReference type="RefSeq" id="WP_138833498.1">
    <property type="nucleotide sequence ID" value="NZ_VCNI01000001.1"/>
</dbReference>
<sequence length="663" mass="75406">MEKQNVDYVDPFICTGSDHGQTDPAAAVPFGMVKPAPDTYPLGHSGYDYDAIEILGFSNTRFSGVGCRGVGGNLRVLPYVGSNSPYPEPQPFKKDSEKAHAGFYAVELENGIQCQLTASRLVAFHKYTFPESEASGLTLDMSSSLSKFYNEVHQFRADGILTGEVSGANVCDKGKYTFYYALSINMENYNIEEEDGKLSFSFKTFADQEVELRCALSTVSPQNALQNLQHLGTKQFDEVKEETRREWADLLSVVDVVGENEEHKTLFYTHLYHLLQTPFQVQDKDGSFKGSDGETYYTSGRSQYHGWSIWDTFRTKLPLLSLLYPKQYSDIVNSIGKLYRQGKADWATQTEPFITVRTEHSSIVLLDAHKKGLLPISLKTIYLQLQEEAGQLPFETPDNVLESSYDLWALSQIAMEIGQTRDYRKYRAQARQYKKTWKEKFLIMDEASDVMHGDGLYEGTLWQYRWLVPYDIKGIQRLMGGKKKFEEQLDYFFQNELFNIGNQPDIQVPYLYAYTDSPWKTQELVNRLLTKETNNWYGTHKKWETPSTRKIFKATPHGYIKEMDDDAGTMSAWFVCSALGLYPVFPGSTDLVVTTPLFKNIIIKTVGEPLQIMTNGLSEKNIFIKQLSWNGSPINSSIIDFNLIAEGGVLRIELGNTPQTNWD</sequence>
<dbReference type="Gene3D" id="1.20.1050.60">
    <property type="entry name" value="alpha-1,2-mannosidase"/>
    <property type="match status" value="1"/>
</dbReference>
<keyword evidence="6" id="KW-0378">Hydrolase</keyword>
<comment type="subunit">
    <text evidence="2">Monomer.</text>
</comment>
<dbReference type="SUPFAM" id="SSF48208">
    <property type="entry name" value="Six-hairpin glycosidases"/>
    <property type="match status" value="1"/>
</dbReference>
<evidence type="ECO:0000313" key="7">
    <source>
        <dbReference type="Proteomes" id="UP000751614"/>
    </source>
</evidence>
<dbReference type="Pfam" id="PF17678">
    <property type="entry name" value="Glyco_hydro_92N"/>
    <property type="match status" value="1"/>
</dbReference>
<keyword evidence="7" id="KW-1185">Reference proteome</keyword>
<dbReference type="Gene3D" id="2.70.98.10">
    <property type="match status" value="1"/>
</dbReference>
<name>A0ABY2WQD7_9FLAO</name>
<evidence type="ECO:0000256" key="2">
    <source>
        <dbReference type="ARBA" id="ARBA00011245"/>
    </source>
</evidence>